<gene>
    <name evidence="2" type="primary">amrA</name>
    <name evidence="2" type="ORF">H9784_01555</name>
</gene>
<dbReference type="NCBIfam" id="TIGR00296">
    <property type="entry name" value="TIGR00296 family protein"/>
    <property type="match status" value="1"/>
</dbReference>
<accession>A0A9D2HJS2</accession>
<dbReference type="PANTHER" id="PTHR13016">
    <property type="entry name" value="AMMECR1 HOMOLOG"/>
    <property type="match status" value="1"/>
</dbReference>
<evidence type="ECO:0000313" key="3">
    <source>
        <dbReference type="Proteomes" id="UP000823821"/>
    </source>
</evidence>
<feature type="domain" description="AMMECR1" evidence="1">
    <location>
        <begin position="5"/>
        <end position="193"/>
    </location>
</feature>
<proteinExistence type="predicted"/>
<evidence type="ECO:0000313" key="2">
    <source>
        <dbReference type="EMBL" id="HJA78246.1"/>
    </source>
</evidence>
<dbReference type="Gene3D" id="3.30.700.20">
    <property type="entry name" value="Hypothetical protein ph0010, domain 1"/>
    <property type="match status" value="1"/>
</dbReference>
<dbReference type="AlphaFoldDB" id="A0A9D2HJS2"/>
<dbReference type="InterPro" id="IPR027485">
    <property type="entry name" value="AMMECR1_N"/>
</dbReference>
<dbReference type="InterPro" id="IPR036071">
    <property type="entry name" value="AMMECR1_dom_sf"/>
</dbReference>
<protein>
    <submittedName>
        <fullName evidence="2">AmmeMemoRadiSam system protein A</fullName>
    </submittedName>
</protein>
<dbReference type="NCBIfam" id="TIGR04335">
    <property type="entry name" value="AmmeMemoSam_A"/>
    <property type="match status" value="1"/>
</dbReference>
<dbReference type="Gene3D" id="3.30.1490.150">
    <property type="entry name" value="Hypothetical protein ph0010, domain 2"/>
    <property type="match status" value="1"/>
</dbReference>
<dbReference type="InterPro" id="IPR023473">
    <property type="entry name" value="AMMECR1"/>
</dbReference>
<dbReference type="SUPFAM" id="SSF143447">
    <property type="entry name" value="AMMECR1-like"/>
    <property type="match status" value="1"/>
</dbReference>
<dbReference type="PROSITE" id="PS51112">
    <property type="entry name" value="AMMECR1"/>
    <property type="match status" value="1"/>
</dbReference>
<organism evidence="2 3">
    <name type="scientific">Candidatus Desulfovibrio intestinavium</name>
    <dbReference type="NCBI Taxonomy" id="2838534"/>
    <lineage>
        <taxon>Bacteria</taxon>
        <taxon>Pseudomonadati</taxon>
        <taxon>Thermodesulfobacteriota</taxon>
        <taxon>Desulfovibrionia</taxon>
        <taxon>Desulfovibrionales</taxon>
        <taxon>Desulfovibrionaceae</taxon>
        <taxon>Desulfovibrio</taxon>
    </lineage>
</organism>
<comment type="caution">
    <text evidence="2">The sequence shown here is derived from an EMBL/GenBank/DDBJ whole genome shotgun (WGS) entry which is preliminary data.</text>
</comment>
<dbReference type="Pfam" id="PF01871">
    <property type="entry name" value="AMMECR1"/>
    <property type="match status" value="1"/>
</dbReference>
<dbReference type="Proteomes" id="UP000823821">
    <property type="component" value="Unassembled WGS sequence"/>
</dbReference>
<dbReference type="EMBL" id="DWZD01000011">
    <property type="protein sequence ID" value="HJA78246.1"/>
    <property type="molecule type" value="Genomic_DNA"/>
</dbReference>
<dbReference type="InterPro" id="IPR027623">
    <property type="entry name" value="AmmeMemoSam_A"/>
</dbReference>
<evidence type="ECO:0000259" key="1">
    <source>
        <dbReference type="PROSITE" id="PS51112"/>
    </source>
</evidence>
<dbReference type="PANTHER" id="PTHR13016:SF0">
    <property type="entry name" value="AMME SYNDROME CANDIDATE GENE 1 PROTEIN"/>
    <property type="match status" value="1"/>
</dbReference>
<name>A0A9D2HJS2_9BACT</name>
<sequence>MLTEVEQKLLGMCAQLAIKTQLVGDMAHQPPPLPPQMARSVLAKSLGSFVTLKIEGRLRGCIGTMIGHEPLLRNVWRMARAAAFEDLRFPPLSEGEFPRLDIHISVLGPLSPCPAIEQIEIGRHGLLLELDGSSGVFLPEVPVEQGWNTRAYLENLCRKAGLPPKSWQHERAHLYWYETFGFDVPTENATAETPSD</sequence>
<reference evidence="2" key="1">
    <citation type="journal article" date="2021" name="PeerJ">
        <title>Extensive microbial diversity within the chicken gut microbiome revealed by metagenomics and culture.</title>
        <authorList>
            <person name="Gilroy R."/>
            <person name="Ravi A."/>
            <person name="Getino M."/>
            <person name="Pursley I."/>
            <person name="Horton D.L."/>
            <person name="Alikhan N.F."/>
            <person name="Baker D."/>
            <person name="Gharbi K."/>
            <person name="Hall N."/>
            <person name="Watson M."/>
            <person name="Adriaenssens E.M."/>
            <person name="Foster-Nyarko E."/>
            <person name="Jarju S."/>
            <person name="Secka A."/>
            <person name="Antonio M."/>
            <person name="Oren A."/>
            <person name="Chaudhuri R.R."/>
            <person name="La Ragione R."/>
            <person name="Hildebrand F."/>
            <person name="Pallen M.J."/>
        </authorList>
    </citation>
    <scope>NUCLEOTIDE SEQUENCE</scope>
    <source>
        <strain evidence="2">5032</strain>
    </source>
</reference>
<reference evidence="2" key="2">
    <citation type="submission" date="2021-04" db="EMBL/GenBank/DDBJ databases">
        <authorList>
            <person name="Gilroy R."/>
        </authorList>
    </citation>
    <scope>NUCLEOTIDE SEQUENCE</scope>
    <source>
        <strain evidence="2">5032</strain>
    </source>
</reference>
<dbReference type="InterPro" id="IPR002733">
    <property type="entry name" value="AMMECR1_domain"/>
</dbReference>